<dbReference type="PANTHER" id="PTHR21248">
    <property type="entry name" value="CARDIOLIPIN SYNTHASE"/>
    <property type="match status" value="1"/>
</dbReference>
<evidence type="ECO:0000256" key="5">
    <source>
        <dbReference type="ARBA" id="ARBA00022692"/>
    </source>
</evidence>
<keyword evidence="6" id="KW-0677">Repeat</keyword>
<dbReference type="InterPro" id="IPR022924">
    <property type="entry name" value="Cardiolipin_synthase"/>
</dbReference>
<keyword evidence="5 13" id="KW-0812">Transmembrane</keyword>
<dbReference type="AlphaFoldDB" id="A0A934J8Z5"/>
<dbReference type="Pfam" id="PF13396">
    <property type="entry name" value="PLDc_N"/>
    <property type="match status" value="1"/>
</dbReference>
<name>A0A934J8Z5_9BACL</name>
<evidence type="ECO:0000256" key="12">
    <source>
        <dbReference type="ARBA" id="ARBA00057569"/>
    </source>
</evidence>
<feature type="transmembrane region" description="Helical" evidence="13">
    <location>
        <begin position="31"/>
        <end position="54"/>
    </location>
</feature>
<evidence type="ECO:0000256" key="13">
    <source>
        <dbReference type="HAMAP-Rule" id="MF_01916"/>
    </source>
</evidence>
<evidence type="ECO:0000256" key="11">
    <source>
        <dbReference type="ARBA" id="ARBA00023264"/>
    </source>
</evidence>
<dbReference type="InterPro" id="IPR001736">
    <property type="entry name" value="PLipase_D/transphosphatidylase"/>
</dbReference>
<feature type="active site" evidence="13">
    <location>
        <position position="222"/>
    </location>
</feature>
<evidence type="ECO:0000256" key="8">
    <source>
        <dbReference type="ARBA" id="ARBA00023098"/>
    </source>
</evidence>
<feature type="active site" evidence="13">
    <location>
        <position position="400"/>
    </location>
</feature>
<feature type="active site" evidence="13">
    <location>
        <position position="229"/>
    </location>
</feature>
<protein>
    <recommendedName>
        <fullName evidence="13 14">Cardiolipin synthase</fullName>
        <shortName evidence="13">CL synthase</shortName>
        <ecNumber evidence="13 14">2.7.8.-</ecNumber>
    </recommendedName>
</protein>
<dbReference type="EMBL" id="JAELUP010000086">
    <property type="protein sequence ID" value="MBJ6362632.1"/>
    <property type="molecule type" value="Genomic_DNA"/>
</dbReference>
<dbReference type="Pfam" id="PF13091">
    <property type="entry name" value="PLDc_2"/>
    <property type="match status" value="2"/>
</dbReference>
<dbReference type="GO" id="GO:0032049">
    <property type="term" value="P:cardiolipin biosynthetic process"/>
    <property type="evidence" value="ECO:0007669"/>
    <property type="project" value="UniProtKB-UniRule"/>
</dbReference>
<evidence type="ECO:0000313" key="16">
    <source>
        <dbReference type="EMBL" id="MBJ6362632.1"/>
    </source>
</evidence>
<comment type="similarity">
    <text evidence="13">Belongs to the phospholipase D family. Cardiolipin synthase subfamily.</text>
</comment>
<keyword evidence="11 13" id="KW-1208">Phospholipid metabolism</keyword>
<feature type="transmembrane region" description="Helical" evidence="13">
    <location>
        <begin position="7"/>
        <end position="25"/>
    </location>
</feature>
<keyword evidence="10 13" id="KW-0594">Phospholipid biosynthesis</keyword>
<dbReference type="InterPro" id="IPR025202">
    <property type="entry name" value="PLD-like_dom"/>
</dbReference>
<dbReference type="Gene3D" id="3.30.870.10">
    <property type="entry name" value="Endonuclease Chain A"/>
    <property type="match status" value="2"/>
</dbReference>
<dbReference type="Proteomes" id="UP000640274">
    <property type="component" value="Unassembled WGS sequence"/>
</dbReference>
<keyword evidence="2 13" id="KW-1003">Cell membrane</keyword>
<reference evidence="16" key="1">
    <citation type="submission" date="2020-12" db="EMBL/GenBank/DDBJ databases">
        <authorList>
            <person name="Huq M.A."/>
        </authorList>
    </citation>
    <scope>NUCLEOTIDE SEQUENCE</scope>
    <source>
        <strain evidence="16">MAHUQ-46</strain>
    </source>
</reference>
<keyword evidence="7 13" id="KW-1133">Transmembrane helix</keyword>
<keyword evidence="4 13" id="KW-0808">Transferase</keyword>
<evidence type="ECO:0000256" key="9">
    <source>
        <dbReference type="ARBA" id="ARBA00023136"/>
    </source>
</evidence>
<dbReference type="PROSITE" id="PS50035">
    <property type="entry name" value="PLD"/>
    <property type="match status" value="2"/>
</dbReference>
<evidence type="ECO:0000256" key="1">
    <source>
        <dbReference type="ARBA" id="ARBA00004651"/>
    </source>
</evidence>
<dbReference type="CDD" id="cd09112">
    <property type="entry name" value="PLDc_CLS_2"/>
    <property type="match status" value="1"/>
</dbReference>
<feature type="domain" description="PLD phosphodiesterase" evidence="15">
    <location>
        <begin position="395"/>
        <end position="422"/>
    </location>
</feature>
<evidence type="ECO:0000256" key="4">
    <source>
        <dbReference type="ARBA" id="ARBA00022679"/>
    </source>
</evidence>
<feature type="active site" evidence="13">
    <location>
        <position position="402"/>
    </location>
</feature>
<dbReference type="GO" id="GO:0008808">
    <property type="term" value="F:cardiolipin synthase activity"/>
    <property type="evidence" value="ECO:0007669"/>
    <property type="project" value="UniProtKB-UniRule"/>
</dbReference>
<dbReference type="NCBIfam" id="TIGR04265">
    <property type="entry name" value="bac_cardiolipin"/>
    <property type="match status" value="1"/>
</dbReference>
<evidence type="ECO:0000256" key="2">
    <source>
        <dbReference type="ARBA" id="ARBA00022475"/>
    </source>
</evidence>
<dbReference type="GO" id="GO:0005886">
    <property type="term" value="C:plasma membrane"/>
    <property type="evidence" value="ECO:0007669"/>
    <property type="project" value="UniProtKB-SubCell"/>
</dbReference>
<dbReference type="EC" id="2.7.8.-" evidence="13 14"/>
<keyword evidence="8 13" id="KW-0443">Lipid metabolism</keyword>
<feature type="active site" evidence="13">
    <location>
        <position position="407"/>
    </location>
</feature>
<comment type="catalytic activity">
    <reaction evidence="13">
        <text>2 a 1,2-diacyl-sn-glycero-3-phospho-(1'-sn-glycerol) = a cardiolipin + glycerol</text>
        <dbReference type="Rhea" id="RHEA:31451"/>
        <dbReference type="ChEBI" id="CHEBI:17754"/>
        <dbReference type="ChEBI" id="CHEBI:62237"/>
        <dbReference type="ChEBI" id="CHEBI:64716"/>
    </reaction>
</comment>
<evidence type="ECO:0000313" key="17">
    <source>
        <dbReference type="Proteomes" id="UP000640274"/>
    </source>
</evidence>
<feature type="domain" description="PLD phosphodiesterase" evidence="15">
    <location>
        <begin position="217"/>
        <end position="244"/>
    </location>
</feature>
<dbReference type="InterPro" id="IPR027379">
    <property type="entry name" value="CLS_N"/>
</dbReference>
<evidence type="ECO:0000256" key="7">
    <source>
        <dbReference type="ARBA" id="ARBA00022989"/>
    </source>
</evidence>
<dbReference type="FunFam" id="3.30.870.10:FF:000021">
    <property type="entry name" value="Cardiolipin synthase"/>
    <property type="match status" value="1"/>
</dbReference>
<dbReference type="InterPro" id="IPR030874">
    <property type="entry name" value="Cardiolipin_synth_Firmi"/>
</dbReference>
<dbReference type="CDD" id="cd09110">
    <property type="entry name" value="PLDc_CLS_1"/>
    <property type="match status" value="1"/>
</dbReference>
<dbReference type="PANTHER" id="PTHR21248:SF22">
    <property type="entry name" value="PHOSPHOLIPASE D"/>
    <property type="match status" value="1"/>
</dbReference>
<comment type="subcellular location">
    <subcellularLocation>
        <location evidence="1 13">Cell membrane</location>
        <topology evidence="1 13">Multi-pass membrane protein</topology>
    </subcellularLocation>
</comment>
<accession>A0A934J8Z5</accession>
<comment type="function">
    <text evidence="12 13">Catalyzes the reversible phosphatidyl group transfer from one phosphatidylglycerol molecule to another to form cardiolipin (CL) (diphosphatidylglycerol) and glycerol.</text>
</comment>
<dbReference type="HAMAP" id="MF_01916">
    <property type="entry name" value="Cardiolipin_synth_Cls"/>
    <property type="match status" value="1"/>
</dbReference>
<dbReference type="SMART" id="SM00155">
    <property type="entry name" value="PLDc"/>
    <property type="match status" value="2"/>
</dbReference>
<organism evidence="16 17">
    <name type="scientific">Paenibacillus roseus</name>
    <dbReference type="NCBI Taxonomy" id="2798579"/>
    <lineage>
        <taxon>Bacteria</taxon>
        <taxon>Bacillati</taxon>
        <taxon>Bacillota</taxon>
        <taxon>Bacilli</taxon>
        <taxon>Bacillales</taxon>
        <taxon>Paenibacillaceae</taxon>
        <taxon>Paenibacillus</taxon>
    </lineage>
</organism>
<dbReference type="RefSeq" id="WP_199020178.1">
    <property type="nucleotide sequence ID" value="NZ_JAELUP010000086.1"/>
</dbReference>
<evidence type="ECO:0000256" key="10">
    <source>
        <dbReference type="ARBA" id="ARBA00023209"/>
    </source>
</evidence>
<comment type="caution">
    <text evidence="16">The sequence shown here is derived from an EMBL/GenBank/DDBJ whole genome shotgun (WGS) entry which is preliminary data.</text>
</comment>
<evidence type="ECO:0000259" key="15">
    <source>
        <dbReference type="PROSITE" id="PS50035"/>
    </source>
</evidence>
<keyword evidence="17" id="KW-1185">Reference proteome</keyword>
<proteinExistence type="inferred from homology"/>
<keyword evidence="9 13" id="KW-0472">Membrane</keyword>
<gene>
    <name evidence="16" type="primary">cls</name>
    <name evidence="16" type="ORF">JFN88_15535</name>
</gene>
<evidence type="ECO:0000256" key="14">
    <source>
        <dbReference type="NCBIfam" id="TIGR04265"/>
    </source>
</evidence>
<sequence length="482" mass="55466">MGLLQNTIVILYVMNFLLAGTVIFLERRNVAATWAWLLVLSFLPSVGFILYLIVGQNLSRRKIYKIKTDRLNRIRDILRKQFIMLEQRRIEFKDPAIDSYYDMILMNLVSSHSLYTQDNSVQIFTDGQSKFDSLLEDIRNAREHVHLLYFIVRDDELGKRLMQTLVKKAREGVEVRFLFDHVGSRALPKRFFQELSEAGGHVASFFPSRIPLLNLRLNYRNHRKLAIIDGRYGYIGGFNIGDEYLGKSKRFGPWRDTHLRLEGGAVQQIQVQFILDWNLASTAQLPLELDYFQVSPDGEGSVGMQIVSSGPDSVLEQIKNSYLKMIYAAKESIYLQTPYFIPDDSLLTALKLASISGVDVRVMIPNKPDHKLVYWASSFYLGELLESGVQVYLYNKGFLHAKTIVVDGKLASVGTANIDIRSFRLNFEMNAFIYDTATSTRLKEIFLRDMRSSTELTRESYYKRSLVLKFKESLARLLSPIL</sequence>
<evidence type="ECO:0000256" key="3">
    <source>
        <dbReference type="ARBA" id="ARBA00022516"/>
    </source>
</evidence>
<keyword evidence="3 13" id="KW-0444">Lipid biosynthesis</keyword>
<dbReference type="SUPFAM" id="SSF56024">
    <property type="entry name" value="Phospholipase D/nuclease"/>
    <property type="match status" value="2"/>
</dbReference>
<evidence type="ECO:0000256" key="6">
    <source>
        <dbReference type="ARBA" id="ARBA00022737"/>
    </source>
</evidence>
<feature type="active site" evidence="13">
    <location>
        <position position="224"/>
    </location>
</feature>
<dbReference type="FunFam" id="3.30.870.10:FF:000014">
    <property type="entry name" value="Cardiolipin synthase"/>
    <property type="match status" value="1"/>
</dbReference>